<evidence type="ECO:0000256" key="1">
    <source>
        <dbReference type="ARBA" id="ARBA00001946"/>
    </source>
</evidence>
<dbReference type="InterPro" id="IPR027417">
    <property type="entry name" value="P-loop_NTPase"/>
</dbReference>
<dbReference type="Gene3D" id="1.10.20.140">
    <property type="match status" value="1"/>
</dbReference>
<dbReference type="GO" id="GO:0052381">
    <property type="term" value="F:tRNA dimethylallyltransferase activity"/>
    <property type="evidence" value="ECO:0007669"/>
    <property type="project" value="UniProtKB-UniRule"/>
</dbReference>
<dbReference type="Pfam" id="PF01715">
    <property type="entry name" value="IPPT"/>
    <property type="match status" value="1"/>
</dbReference>
<dbReference type="KEGG" id="xak:KIMC2_08830"/>
<keyword evidence="8 10" id="KW-0460">Magnesium</keyword>
<evidence type="ECO:0000313" key="15">
    <source>
        <dbReference type="Proteomes" id="UP001321804"/>
    </source>
</evidence>
<feature type="binding site" evidence="10">
    <location>
        <begin position="14"/>
        <end position="19"/>
    </location>
    <ligand>
        <name>substrate</name>
    </ligand>
</feature>
<feature type="site" description="Interaction with substrate tRNA" evidence="10">
    <location>
        <position position="99"/>
    </location>
</feature>
<dbReference type="SUPFAM" id="SSF52540">
    <property type="entry name" value="P-loop containing nucleoside triphosphate hydrolases"/>
    <property type="match status" value="2"/>
</dbReference>
<evidence type="ECO:0000256" key="2">
    <source>
        <dbReference type="ARBA" id="ARBA00003213"/>
    </source>
</evidence>
<evidence type="ECO:0000256" key="9">
    <source>
        <dbReference type="ARBA" id="ARBA00049563"/>
    </source>
</evidence>
<organism evidence="14 15">
    <name type="scientific">Xylocopilactobacillus apis</name>
    <dbReference type="NCBI Taxonomy" id="2932183"/>
    <lineage>
        <taxon>Bacteria</taxon>
        <taxon>Bacillati</taxon>
        <taxon>Bacillota</taxon>
        <taxon>Bacilli</taxon>
        <taxon>Lactobacillales</taxon>
        <taxon>Lactobacillaceae</taxon>
        <taxon>Xylocopilactobacillus</taxon>
    </lineage>
</organism>
<dbReference type="GO" id="GO:0005524">
    <property type="term" value="F:ATP binding"/>
    <property type="evidence" value="ECO:0007669"/>
    <property type="project" value="UniProtKB-UniRule"/>
</dbReference>
<comment type="similarity">
    <text evidence="3 10 13">Belongs to the IPP transferase family.</text>
</comment>
<keyword evidence="7 10" id="KW-0067">ATP-binding</keyword>
<dbReference type="AlphaFoldDB" id="A0AAU9D1G4"/>
<feature type="binding site" evidence="10">
    <location>
        <begin position="12"/>
        <end position="19"/>
    </location>
    <ligand>
        <name>ATP</name>
        <dbReference type="ChEBI" id="CHEBI:30616"/>
    </ligand>
</feature>
<dbReference type="PANTHER" id="PTHR11088">
    <property type="entry name" value="TRNA DIMETHYLALLYLTRANSFERASE"/>
    <property type="match status" value="1"/>
</dbReference>
<evidence type="ECO:0000256" key="8">
    <source>
        <dbReference type="ARBA" id="ARBA00022842"/>
    </source>
</evidence>
<comment type="function">
    <text evidence="2 10 12">Catalyzes the transfer of a dimethylallyl group onto the adenine at position 37 in tRNAs that read codons beginning with uridine, leading to the formation of N6-(dimethylallyl)adenosine (i(6)A).</text>
</comment>
<accession>A0AAU9D1G4</accession>
<evidence type="ECO:0000256" key="5">
    <source>
        <dbReference type="ARBA" id="ARBA00022694"/>
    </source>
</evidence>
<keyword evidence="5 10" id="KW-0819">tRNA processing</keyword>
<evidence type="ECO:0000256" key="12">
    <source>
        <dbReference type="RuleBase" id="RU003784"/>
    </source>
</evidence>
<evidence type="ECO:0000256" key="6">
    <source>
        <dbReference type="ARBA" id="ARBA00022741"/>
    </source>
</evidence>
<dbReference type="InterPro" id="IPR018022">
    <property type="entry name" value="IPT"/>
</dbReference>
<evidence type="ECO:0000256" key="13">
    <source>
        <dbReference type="RuleBase" id="RU003785"/>
    </source>
</evidence>
<keyword evidence="6 10" id="KW-0547">Nucleotide-binding</keyword>
<keyword evidence="15" id="KW-1185">Reference proteome</keyword>
<dbReference type="HAMAP" id="MF_00185">
    <property type="entry name" value="IPP_trans"/>
    <property type="match status" value="1"/>
</dbReference>
<gene>
    <name evidence="10 14" type="primary">miaA</name>
    <name evidence="14" type="ORF">KIMC2_08830</name>
</gene>
<evidence type="ECO:0000256" key="3">
    <source>
        <dbReference type="ARBA" id="ARBA00005842"/>
    </source>
</evidence>
<sequence length="300" mass="34861">MKKIKKVIVIVGPTATGKTELAVSLAEKLNTYIISGDSMQIYKHFHIGTAQPNLEQIKVPYFLVNILEPEKKFSAYDFKEKANEIIEKKQQIPIIAGGTGFYINSFLRNDTLGFLDGKQYQQFLSEYGEYNLAELAALLEKNDQQAFNKVDIANKRRVLRALAIKTITGKSIVEQDSNETEFDPFLIGLNTKRPILYERIEKRVDLMMEQGLLSEAEKVYENRFSYPLLSTAIGYKEFFPFFEDKLELSDSVTLLKQKTRNYAKRQLTWFRNKMQVNWYDIEDPSVYNKIESDLLNWFSH</sequence>
<reference evidence="14 15" key="1">
    <citation type="journal article" date="2023" name="Microbiol. Spectr.">
        <title>Symbiosis of Carpenter Bees with Uncharacterized Lactic Acid Bacteria Showing NAD Auxotrophy.</title>
        <authorList>
            <person name="Kawasaki S."/>
            <person name="Ozawa K."/>
            <person name="Mori T."/>
            <person name="Yamamoto A."/>
            <person name="Ito M."/>
            <person name="Ohkuma M."/>
            <person name="Sakamoto M."/>
            <person name="Matsutani M."/>
        </authorList>
    </citation>
    <scope>NUCLEOTIDE SEQUENCE [LARGE SCALE GENOMIC DNA]</scope>
    <source>
        <strain evidence="14 15">KimC2</strain>
    </source>
</reference>
<comment type="subunit">
    <text evidence="10">Monomer.</text>
</comment>
<evidence type="ECO:0000256" key="4">
    <source>
        <dbReference type="ARBA" id="ARBA00022679"/>
    </source>
</evidence>
<evidence type="ECO:0000256" key="7">
    <source>
        <dbReference type="ARBA" id="ARBA00022840"/>
    </source>
</evidence>
<evidence type="ECO:0000256" key="11">
    <source>
        <dbReference type="RuleBase" id="RU003783"/>
    </source>
</evidence>
<comment type="cofactor">
    <cofactor evidence="1 10">
        <name>Mg(2+)</name>
        <dbReference type="ChEBI" id="CHEBI:18420"/>
    </cofactor>
</comment>
<comment type="catalytic activity">
    <reaction evidence="9 10 11">
        <text>adenosine(37) in tRNA + dimethylallyl diphosphate = N(6)-dimethylallyladenosine(37) in tRNA + diphosphate</text>
        <dbReference type="Rhea" id="RHEA:26482"/>
        <dbReference type="Rhea" id="RHEA-COMP:10162"/>
        <dbReference type="Rhea" id="RHEA-COMP:10375"/>
        <dbReference type="ChEBI" id="CHEBI:33019"/>
        <dbReference type="ChEBI" id="CHEBI:57623"/>
        <dbReference type="ChEBI" id="CHEBI:74411"/>
        <dbReference type="ChEBI" id="CHEBI:74415"/>
        <dbReference type="EC" id="2.5.1.75"/>
    </reaction>
</comment>
<dbReference type="InterPro" id="IPR039657">
    <property type="entry name" value="Dimethylallyltransferase"/>
</dbReference>
<dbReference type="Gene3D" id="3.40.50.300">
    <property type="entry name" value="P-loop containing nucleotide triphosphate hydrolases"/>
    <property type="match status" value="1"/>
</dbReference>
<dbReference type="RefSeq" id="WP_317698232.1">
    <property type="nucleotide sequence ID" value="NZ_AP026801.1"/>
</dbReference>
<proteinExistence type="inferred from homology"/>
<feature type="region of interest" description="Interaction with substrate tRNA" evidence="10">
    <location>
        <begin position="37"/>
        <end position="40"/>
    </location>
</feature>
<keyword evidence="4 10" id="KW-0808">Transferase</keyword>
<evidence type="ECO:0000313" key="14">
    <source>
        <dbReference type="EMBL" id="BDR56321.1"/>
    </source>
</evidence>
<dbReference type="GO" id="GO:0006400">
    <property type="term" value="P:tRNA modification"/>
    <property type="evidence" value="ECO:0007669"/>
    <property type="project" value="TreeGrafter"/>
</dbReference>
<dbReference type="Proteomes" id="UP001321804">
    <property type="component" value="Chromosome"/>
</dbReference>
<dbReference type="EMBL" id="AP026801">
    <property type="protein sequence ID" value="BDR56321.1"/>
    <property type="molecule type" value="Genomic_DNA"/>
</dbReference>
<evidence type="ECO:0000256" key="10">
    <source>
        <dbReference type="HAMAP-Rule" id="MF_00185"/>
    </source>
</evidence>
<dbReference type="PANTHER" id="PTHR11088:SF60">
    <property type="entry name" value="TRNA DIMETHYLALLYLTRANSFERASE"/>
    <property type="match status" value="1"/>
</dbReference>
<dbReference type="EC" id="2.5.1.75" evidence="10"/>
<name>A0AAU9D1G4_9LACO</name>
<dbReference type="NCBIfam" id="TIGR00174">
    <property type="entry name" value="miaA"/>
    <property type="match status" value="1"/>
</dbReference>
<comment type="caution">
    <text evidence="10">Lacks conserved residue(s) required for the propagation of feature annotation.</text>
</comment>
<protein>
    <recommendedName>
        <fullName evidence="10">tRNA dimethylallyltransferase</fullName>
        <ecNumber evidence="10">2.5.1.75</ecNumber>
    </recommendedName>
    <alternativeName>
        <fullName evidence="10">Dimethylallyl diphosphate:tRNA dimethylallyltransferase</fullName>
        <shortName evidence="10">DMAPP:tRNA dimethylallyltransferase</shortName>
        <shortName evidence="10">DMATase</shortName>
    </alternativeName>
    <alternativeName>
        <fullName evidence="10">Isopentenyl-diphosphate:tRNA isopentenyltransferase</fullName>
        <shortName evidence="10">IPP transferase</shortName>
        <shortName evidence="10">IPPT</shortName>
        <shortName evidence="10">IPTase</shortName>
    </alternativeName>
</protein>